<dbReference type="EnsemblProtists" id="HpaT803812">
    <property type="protein sequence ID" value="HpaP803812"/>
    <property type="gene ID" value="HpaG803812"/>
</dbReference>
<dbReference type="VEuPathDB" id="FungiDB:HpaG803812"/>
<dbReference type="AlphaFoldDB" id="M4BBZ7"/>
<evidence type="ECO:0000256" key="1">
    <source>
        <dbReference type="SAM" id="MobiDB-lite"/>
    </source>
</evidence>
<accession>M4BBZ7</accession>
<keyword evidence="3" id="KW-1185">Reference proteome</keyword>
<name>M4BBZ7_HYAAE</name>
<dbReference type="InParanoid" id="M4BBZ7"/>
<evidence type="ECO:0000313" key="2">
    <source>
        <dbReference type="EnsemblProtists" id="HpaP803812"/>
    </source>
</evidence>
<dbReference type="EMBL" id="JH598116">
    <property type="status" value="NOT_ANNOTATED_CDS"/>
    <property type="molecule type" value="Genomic_DNA"/>
</dbReference>
<reference evidence="2" key="2">
    <citation type="submission" date="2015-06" db="UniProtKB">
        <authorList>
            <consortium name="EnsemblProtists"/>
        </authorList>
    </citation>
    <scope>IDENTIFICATION</scope>
    <source>
        <strain evidence="2">Emoy2</strain>
    </source>
</reference>
<protein>
    <submittedName>
        <fullName evidence="2">Uncharacterized protein</fullName>
    </submittedName>
</protein>
<reference evidence="3" key="1">
    <citation type="journal article" date="2010" name="Science">
        <title>Signatures of adaptation to obligate biotrophy in the Hyaloperonospora arabidopsidis genome.</title>
        <authorList>
            <person name="Baxter L."/>
            <person name="Tripathy S."/>
            <person name="Ishaque N."/>
            <person name="Boot N."/>
            <person name="Cabral A."/>
            <person name="Kemen E."/>
            <person name="Thines M."/>
            <person name="Ah-Fong A."/>
            <person name="Anderson R."/>
            <person name="Badejoko W."/>
            <person name="Bittner-Eddy P."/>
            <person name="Boore J.L."/>
            <person name="Chibucos M.C."/>
            <person name="Coates M."/>
            <person name="Dehal P."/>
            <person name="Delehaunty K."/>
            <person name="Dong S."/>
            <person name="Downton P."/>
            <person name="Dumas B."/>
            <person name="Fabro G."/>
            <person name="Fronick C."/>
            <person name="Fuerstenberg S.I."/>
            <person name="Fulton L."/>
            <person name="Gaulin E."/>
            <person name="Govers F."/>
            <person name="Hughes L."/>
            <person name="Humphray S."/>
            <person name="Jiang R.H."/>
            <person name="Judelson H."/>
            <person name="Kamoun S."/>
            <person name="Kyung K."/>
            <person name="Meijer H."/>
            <person name="Minx P."/>
            <person name="Morris P."/>
            <person name="Nelson J."/>
            <person name="Phuntumart V."/>
            <person name="Qutob D."/>
            <person name="Rehmany A."/>
            <person name="Rougon-Cardoso A."/>
            <person name="Ryden P."/>
            <person name="Torto-Alalibo T."/>
            <person name="Studholme D."/>
            <person name="Wang Y."/>
            <person name="Win J."/>
            <person name="Wood J."/>
            <person name="Clifton S.W."/>
            <person name="Rogers J."/>
            <person name="Van den Ackerveken G."/>
            <person name="Jones J.D."/>
            <person name="McDowell J.M."/>
            <person name="Beynon J."/>
            <person name="Tyler B.M."/>
        </authorList>
    </citation>
    <scope>NUCLEOTIDE SEQUENCE [LARGE SCALE GENOMIC DNA]</scope>
    <source>
        <strain evidence="3">Emoy2</strain>
    </source>
</reference>
<organism evidence="2 3">
    <name type="scientific">Hyaloperonospora arabidopsidis (strain Emoy2)</name>
    <name type="common">Downy mildew agent</name>
    <name type="synonym">Peronospora arabidopsidis</name>
    <dbReference type="NCBI Taxonomy" id="559515"/>
    <lineage>
        <taxon>Eukaryota</taxon>
        <taxon>Sar</taxon>
        <taxon>Stramenopiles</taxon>
        <taxon>Oomycota</taxon>
        <taxon>Peronosporomycetes</taxon>
        <taxon>Peronosporales</taxon>
        <taxon>Peronosporaceae</taxon>
        <taxon>Hyaloperonospora</taxon>
    </lineage>
</organism>
<sequence length="77" mass="8325">MSEEFVPTDLASAFDVHAYDSSRKSDEEVSQASTLQPLAQSIAAVQDELRVMRGQARPAETPVKVPTSRDSSSKSTV</sequence>
<evidence type="ECO:0000313" key="3">
    <source>
        <dbReference type="Proteomes" id="UP000011713"/>
    </source>
</evidence>
<feature type="region of interest" description="Disordered" evidence="1">
    <location>
        <begin position="51"/>
        <end position="77"/>
    </location>
</feature>
<dbReference type="HOGENOM" id="CLU_2643275_0_0_1"/>
<dbReference type="Proteomes" id="UP000011713">
    <property type="component" value="Unassembled WGS sequence"/>
</dbReference>
<proteinExistence type="predicted"/>
<feature type="compositionally biased region" description="Polar residues" evidence="1">
    <location>
        <begin position="68"/>
        <end position="77"/>
    </location>
</feature>